<proteinExistence type="evidence at protein level"/>
<accession>A0A4V8H027</accession>
<dbReference type="PDB" id="6MCC">
    <property type="method" value="EM"/>
    <property type="resolution" value="3.90 A"/>
    <property type="chains" value="C=1-130"/>
</dbReference>
<dbReference type="CDD" id="cd22819">
    <property type="entry name" value="AcrIIA2b"/>
    <property type="match status" value="1"/>
</dbReference>
<evidence type="ECO:0000313" key="1">
    <source>
        <dbReference type="PDB" id="6MCC"/>
    </source>
</evidence>
<sequence>MTTARKKFYQAISEFEAMTGKDVERTPQIADEVLNDAEYIAFTKTEKYALYLCTSNVEGLEDRYFLDEECLDSTFLETEDNETYYIHFLQETEFSEDDNEDELPLATEEQIEAYDKQEELKAVILKKELN</sequence>
<dbReference type="EMDB" id="EMD-9067"/>
<dbReference type="SMR" id="A0A4V8H027"/>
<dbReference type="NCBIfam" id="NF033945">
    <property type="entry name" value="AcrIIA2_fam"/>
    <property type="match status" value="1"/>
</dbReference>
<keyword evidence="1 2" id="KW-0002">3D-structure</keyword>
<reference evidence="1 2" key="1">
    <citation type="journal article" date="2019" name="Mol. Cell">
        <title>Temperature-Responsive Competitive Inhibition of CRISPR-Cas9.</title>
        <authorList>
            <person name="Jiang F."/>
            <person name="Liu J.J."/>
            <person name="Osuna B.A."/>
            <person name="Xu M."/>
            <person name="Berry J.D."/>
            <person name="Rauch B.J."/>
            <person name="Nogales E."/>
            <person name="Bondy-Denomy J."/>
            <person name="Doudna J.A."/>
        </authorList>
    </citation>
    <scope>STRUCTURE BY ELECTRON MICROSCOPY (3.90 ANGSTROMS)</scope>
</reference>
<dbReference type="PDBsum" id="6MCC"/>
<organism evidence="1">
    <name type="scientific">Listeria phage LP-101</name>
    <dbReference type="NCBI Taxonomy" id="1458856"/>
    <lineage>
        <taxon>Viruses</taxon>
        <taxon>Duplodnaviria</taxon>
        <taxon>Heunggongvirae</taxon>
        <taxon>Uroviricota</taxon>
        <taxon>Caudoviricetes</taxon>
        <taxon>Trabyvirinae</taxon>
        <taxon>Slepowronvirus</taxon>
        <taxon>Slepowronvirus LP101</taxon>
    </lineage>
</organism>
<protein>
    <submittedName>
        <fullName evidence="1">Anti-CRISPR AcrIIA2 Homolog</fullName>
    </submittedName>
</protein>
<name>A0A4V8H027_9CAUD</name>
<evidence type="ECO:0007829" key="2">
    <source>
        <dbReference type="PDB" id="6MCC"/>
    </source>
</evidence>